<gene>
    <name evidence="3" type="ORF">R3P38DRAFT_3255183</name>
</gene>
<proteinExistence type="predicted"/>
<comment type="caution">
    <text evidence="3">The sequence shown here is derived from an EMBL/GenBank/DDBJ whole genome shotgun (WGS) entry which is preliminary data.</text>
</comment>
<feature type="region of interest" description="Disordered" evidence="1">
    <location>
        <begin position="203"/>
        <end position="237"/>
    </location>
</feature>
<dbReference type="EMBL" id="JAWWNJ010000007">
    <property type="protein sequence ID" value="KAK7051936.1"/>
    <property type="molecule type" value="Genomic_DNA"/>
</dbReference>
<keyword evidence="2" id="KW-1133">Transmembrane helix</keyword>
<dbReference type="Proteomes" id="UP001362999">
    <property type="component" value="Unassembled WGS sequence"/>
</dbReference>
<evidence type="ECO:0000256" key="1">
    <source>
        <dbReference type="SAM" id="MobiDB-lite"/>
    </source>
</evidence>
<evidence type="ECO:0000313" key="4">
    <source>
        <dbReference type="Proteomes" id="UP001362999"/>
    </source>
</evidence>
<organism evidence="3 4">
    <name type="scientific">Favolaschia claudopus</name>
    <dbReference type="NCBI Taxonomy" id="2862362"/>
    <lineage>
        <taxon>Eukaryota</taxon>
        <taxon>Fungi</taxon>
        <taxon>Dikarya</taxon>
        <taxon>Basidiomycota</taxon>
        <taxon>Agaricomycotina</taxon>
        <taxon>Agaricomycetes</taxon>
        <taxon>Agaricomycetidae</taxon>
        <taxon>Agaricales</taxon>
        <taxon>Marasmiineae</taxon>
        <taxon>Mycenaceae</taxon>
        <taxon>Favolaschia</taxon>
    </lineage>
</organism>
<feature type="compositionally biased region" description="Pro residues" evidence="1">
    <location>
        <begin position="209"/>
        <end position="218"/>
    </location>
</feature>
<keyword evidence="4" id="KW-1185">Reference proteome</keyword>
<name>A0AAW0DK81_9AGAR</name>
<evidence type="ECO:0000256" key="2">
    <source>
        <dbReference type="SAM" id="Phobius"/>
    </source>
</evidence>
<feature type="compositionally biased region" description="Low complexity" evidence="1">
    <location>
        <begin position="219"/>
        <end position="237"/>
    </location>
</feature>
<feature type="transmembrane region" description="Helical" evidence="2">
    <location>
        <begin position="20"/>
        <end position="39"/>
    </location>
</feature>
<evidence type="ECO:0000313" key="3">
    <source>
        <dbReference type="EMBL" id="KAK7051936.1"/>
    </source>
</evidence>
<accession>A0AAW0DK81</accession>
<reference evidence="3 4" key="1">
    <citation type="journal article" date="2024" name="J Genomics">
        <title>Draft genome sequencing and assembly of Favolaschia claudopus CIRM-BRFM 2984 isolated from oak limbs.</title>
        <authorList>
            <person name="Navarro D."/>
            <person name="Drula E."/>
            <person name="Chaduli D."/>
            <person name="Cazenave R."/>
            <person name="Ahrendt S."/>
            <person name="Wang J."/>
            <person name="Lipzen A."/>
            <person name="Daum C."/>
            <person name="Barry K."/>
            <person name="Grigoriev I.V."/>
            <person name="Favel A."/>
            <person name="Rosso M.N."/>
            <person name="Martin F."/>
        </authorList>
    </citation>
    <scope>NUCLEOTIDE SEQUENCE [LARGE SCALE GENOMIC DNA]</scope>
    <source>
        <strain evidence="3 4">CIRM-BRFM 2984</strain>
    </source>
</reference>
<keyword evidence="2" id="KW-0812">Transmembrane</keyword>
<keyword evidence="2" id="KW-0472">Membrane</keyword>
<sequence length="237" mass="26109">MSPLAAPAIYLTSLIHSLTYIYLSYAVSPLVYFPILLCFHSPYLLPLPSSVPSLHFVHAQIAFFPSHDCFFVYILQLCSTPVLCSSRTSTTHKYVRRMHSTYATSARHIAPQTSSEHDMSILDTIFPATATSNILLPRRSCLLPASRFLRTLCSSLARPPLTLPSLPCTPLALPSLSFLSSPCPVILMLLPVPSPFHYNLHPSTFQPARRPPSPPLRPSPVQSPSQSSVSISVKRVS</sequence>
<protein>
    <submittedName>
        <fullName evidence="3">Uncharacterized protein</fullName>
    </submittedName>
</protein>
<dbReference type="AlphaFoldDB" id="A0AAW0DK81"/>